<dbReference type="PROSITE" id="PS50850">
    <property type="entry name" value="MFS"/>
    <property type="match status" value="1"/>
</dbReference>
<dbReference type="PRINTS" id="PR01035">
    <property type="entry name" value="TCRTETA"/>
</dbReference>
<feature type="transmembrane region" description="Helical" evidence="8">
    <location>
        <begin position="217"/>
        <end position="240"/>
    </location>
</feature>
<dbReference type="InterPro" id="IPR005829">
    <property type="entry name" value="Sugar_transporter_CS"/>
</dbReference>
<protein>
    <submittedName>
        <fullName evidence="10">DHA1 family tetracycline resistance protein-like MFS transporter</fullName>
    </submittedName>
</protein>
<dbReference type="InterPro" id="IPR001958">
    <property type="entry name" value="Tet-R_TetA/multi-R_MdtG-like"/>
</dbReference>
<evidence type="ECO:0000259" key="9">
    <source>
        <dbReference type="PROSITE" id="PS50850"/>
    </source>
</evidence>
<dbReference type="Proteomes" id="UP000546200">
    <property type="component" value="Unassembled WGS sequence"/>
</dbReference>
<accession>A0A7W9BB74</accession>
<evidence type="ECO:0000313" key="10">
    <source>
        <dbReference type="EMBL" id="MBB5714015.1"/>
    </source>
</evidence>
<dbReference type="CDD" id="cd17388">
    <property type="entry name" value="MFS_TetA"/>
    <property type="match status" value="1"/>
</dbReference>
<gene>
    <name evidence="10" type="ORF">FHS94_000838</name>
</gene>
<evidence type="ECO:0000256" key="2">
    <source>
        <dbReference type="ARBA" id="ARBA00004141"/>
    </source>
</evidence>
<feature type="transmembrane region" description="Helical" evidence="8">
    <location>
        <begin position="246"/>
        <end position="268"/>
    </location>
</feature>
<keyword evidence="6 8" id="KW-1133">Transmembrane helix</keyword>
<comment type="caution">
    <text evidence="10">The sequence shown here is derived from an EMBL/GenBank/DDBJ whole genome shotgun (WGS) entry which is preliminary data.</text>
</comment>
<evidence type="ECO:0000256" key="7">
    <source>
        <dbReference type="ARBA" id="ARBA00023136"/>
    </source>
</evidence>
<keyword evidence="7 8" id="KW-0472">Membrane</keyword>
<feature type="transmembrane region" description="Helical" evidence="8">
    <location>
        <begin position="75"/>
        <end position="94"/>
    </location>
</feature>
<feature type="transmembrane region" description="Helical" evidence="8">
    <location>
        <begin position="280"/>
        <end position="298"/>
    </location>
</feature>
<dbReference type="GO" id="GO:0016020">
    <property type="term" value="C:membrane"/>
    <property type="evidence" value="ECO:0007669"/>
    <property type="project" value="UniProtKB-SubCell"/>
</dbReference>
<dbReference type="GO" id="GO:0022857">
    <property type="term" value="F:transmembrane transporter activity"/>
    <property type="evidence" value="ECO:0007669"/>
    <property type="project" value="InterPro"/>
</dbReference>
<evidence type="ECO:0000256" key="5">
    <source>
        <dbReference type="ARBA" id="ARBA00022692"/>
    </source>
</evidence>
<dbReference type="Pfam" id="PF07690">
    <property type="entry name" value="MFS_1"/>
    <property type="match status" value="1"/>
</dbReference>
<comment type="similarity">
    <text evidence="3">Belongs to the major facilitator superfamily. TCR/Tet family.</text>
</comment>
<name>A0A7W9BB74_9SPHN</name>
<keyword evidence="11" id="KW-1185">Reference proteome</keyword>
<sequence length="405" mass="41927">MNRAVALAVTGVAIDIVGFGIVMPVLPTLVTHLGHMDLPSASRIAGWLMATFAIAQFFAGPVLGNLSDRFGRRVVLVGAMTAFAIDCALMALAPNLLWLFVGRFIAGLAGATIAPASAVIADTTPPEKRAGSFGLLGAAFGVGFIIGPALGGLVSDLGPRAPFVVAAILAGINALLMLFFLPETLKEENRRPFRLRDAHVVGAFRPLFQAGNAGPLLVGWFLWQLGSVVYPATWAFWAAIRFGWDATAIGLSLAWVGLLSALVQVFVTKRLVARLGERRTALVGLFSGAATLVANAFATQGWQVYAFFLIGALGQVTWPALNGLLSRMVDATRQGSLQGGIGSMNSVAAIIGPLIAAQTLGWGARHGLDGAAFLVAAALIASTGLIIALLVPASQLAARSPGVAA</sequence>
<proteinExistence type="inferred from homology"/>
<evidence type="ECO:0000256" key="4">
    <source>
        <dbReference type="ARBA" id="ARBA00022448"/>
    </source>
</evidence>
<evidence type="ECO:0000256" key="6">
    <source>
        <dbReference type="ARBA" id="ARBA00022989"/>
    </source>
</evidence>
<keyword evidence="4" id="KW-0813">Transport</keyword>
<feature type="transmembrane region" description="Helical" evidence="8">
    <location>
        <begin position="44"/>
        <end position="63"/>
    </location>
</feature>
<evidence type="ECO:0000256" key="8">
    <source>
        <dbReference type="SAM" id="Phobius"/>
    </source>
</evidence>
<dbReference type="AlphaFoldDB" id="A0A7W9BB74"/>
<dbReference type="PROSITE" id="PS00216">
    <property type="entry name" value="SUGAR_TRANSPORT_1"/>
    <property type="match status" value="1"/>
</dbReference>
<organism evidence="10 11">
    <name type="scientific">Sphingomonas aerophila</name>
    <dbReference type="NCBI Taxonomy" id="1344948"/>
    <lineage>
        <taxon>Bacteria</taxon>
        <taxon>Pseudomonadati</taxon>
        <taxon>Pseudomonadota</taxon>
        <taxon>Alphaproteobacteria</taxon>
        <taxon>Sphingomonadales</taxon>
        <taxon>Sphingomonadaceae</taxon>
        <taxon>Sphingomonas</taxon>
    </lineage>
</organism>
<feature type="transmembrane region" description="Helical" evidence="8">
    <location>
        <begin position="304"/>
        <end position="325"/>
    </location>
</feature>
<feature type="transmembrane region" description="Helical" evidence="8">
    <location>
        <begin position="346"/>
        <end position="364"/>
    </location>
</feature>
<dbReference type="PANTHER" id="PTHR23504">
    <property type="entry name" value="MAJOR FACILITATOR SUPERFAMILY DOMAIN-CONTAINING PROTEIN 10"/>
    <property type="match status" value="1"/>
</dbReference>
<dbReference type="EMBL" id="JACIJK010000002">
    <property type="protein sequence ID" value="MBB5714015.1"/>
    <property type="molecule type" value="Genomic_DNA"/>
</dbReference>
<dbReference type="Gene3D" id="1.20.1250.20">
    <property type="entry name" value="MFS general substrate transporter like domains"/>
    <property type="match status" value="1"/>
</dbReference>
<dbReference type="PANTHER" id="PTHR23504:SF15">
    <property type="entry name" value="MAJOR FACILITATOR SUPERFAMILY (MFS) PROFILE DOMAIN-CONTAINING PROTEIN"/>
    <property type="match status" value="1"/>
</dbReference>
<dbReference type="RefSeq" id="WP_184054946.1">
    <property type="nucleotide sequence ID" value="NZ_JACIJK010000002.1"/>
</dbReference>
<evidence type="ECO:0000256" key="1">
    <source>
        <dbReference type="ARBA" id="ARBA00003279"/>
    </source>
</evidence>
<feature type="transmembrane region" description="Helical" evidence="8">
    <location>
        <begin position="100"/>
        <end position="121"/>
    </location>
</feature>
<dbReference type="InterPro" id="IPR011701">
    <property type="entry name" value="MFS"/>
</dbReference>
<dbReference type="SUPFAM" id="SSF103473">
    <property type="entry name" value="MFS general substrate transporter"/>
    <property type="match status" value="1"/>
</dbReference>
<feature type="transmembrane region" description="Helical" evidence="8">
    <location>
        <begin position="133"/>
        <end position="155"/>
    </location>
</feature>
<comment type="function">
    <text evidence="1">Resistance to tetracycline by an active tetracycline efflux. This is an energy-dependent process that decreases the accumulation of the antibiotic in whole cells. This protein functions as a metal-tetracycline/H(+) antiporter.</text>
</comment>
<reference evidence="10 11" key="1">
    <citation type="submission" date="2020-08" db="EMBL/GenBank/DDBJ databases">
        <title>Genomic Encyclopedia of Type Strains, Phase IV (KMG-IV): sequencing the most valuable type-strain genomes for metagenomic binning, comparative biology and taxonomic classification.</title>
        <authorList>
            <person name="Goeker M."/>
        </authorList>
    </citation>
    <scope>NUCLEOTIDE SEQUENCE [LARGE SCALE GENOMIC DNA]</scope>
    <source>
        <strain evidence="10 11">DSM 100044</strain>
    </source>
</reference>
<feature type="transmembrane region" description="Helical" evidence="8">
    <location>
        <begin position="370"/>
        <end position="391"/>
    </location>
</feature>
<feature type="transmembrane region" description="Helical" evidence="8">
    <location>
        <begin position="161"/>
        <end position="181"/>
    </location>
</feature>
<evidence type="ECO:0000313" key="11">
    <source>
        <dbReference type="Proteomes" id="UP000546200"/>
    </source>
</evidence>
<feature type="domain" description="Major facilitator superfamily (MFS) profile" evidence="9">
    <location>
        <begin position="4"/>
        <end position="395"/>
    </location>
</feature>
<keyword evidence="5 8" id="KW-0812">Transmembrane</keyword>
<comment type="subcellular location">
    <subcellularLocation>
        <location evidence="2">Membrane</location>
        <topology evidence="2">Multi-pass membrane protein</topology>
    </subcellularLocation>
</comment>
<dbReference type="InterPro" id="IPR020846">
    <property type="entry name" value="MFS_dom"/>
</dbReference>
<dbReference type="InterPro" id="IPR036259">
    <property type="entry name" value="MFS_trans_sf"/>
</dbReference>
<evidence type="ECO:0000256" key="3">
    <source>
        <dbReference type="ARBA" id="ARBA00007520"/>
    </source>
</evidence>